<evidence type="ECO:0000313" key="5">
    <source>
        <dbReference type="EMBL" id="ENH97172.1"/>
    </source>
</evidence>
<dbReference type="CDD" id="cd02968">
    <property type="entry name" value="SCO"/>
    <property type="match status" value="1"/>
</dbReference>
<dbReference type="EMBL" id="APML01000022">
    <property type="protein sequence ID" value="ENH97172.1"/>
    <property type="molecule type" value="Genomic_DNA"/>
</dbReference>
<proteinExistence type="inferred from homology"/>
<evidence type="ECO:0000256" key="2">
    <source>
        <dbReference type="PIRSR" id="PIRSR603782-1"/>
    </source>
</evidence>
<dbReference type="PANTHER" id="PTHR12151">
    <property type="entry name" value="ELECTRON TRANSPORT PROTIN SCO1/SENC FAMILY MEMBER"/>
    <property type="match status" value="1"/>
</dbReference>
<evidence type="ECO:0000256" key="4">
    <source>
        <dbReference type="SAM" id="Phobius"/>
    </source>
</evidence>
<keyword evidence="4" id="KW-0472">Membrane</keyword>
<dbReference type="Proteomes" id="UP000012283">
    <property type="component" value="Unassembled WGS sequence"/>
</dbReference>
<feature type="binding site" evidence="2">
    <location>
        <position position="68"/>
    </location>
    <ligand>
        <name>Cu cation</name>
        <dbReference type="ChEBI" id="CHEBI:23378"/>
    </ligand>
</feature>
<feature type="disulfide bond" description="Redox-active" evidence="3">
    <location>
        <begin position="68"/>
        <end position="72"/>
    </location>
</feature>
<feature type="transmembrane region" description="Helical" evidence="4">
    <location>
        <begin position="7"/>
        <end position="26"/>
    </location>
</feature>
<dbReference type="InterPro" id="IPR003782">
    <property type="entry name" value="SCO1/SenC"/>
</dbReference>
<feature type="binding site" evidence="2">
    <location>
        <position position="158"/>
    </location>
    <ligand>
        <name>Cu cation</name>
        <dbReference type="ChEBI" id="CHEBI:23378"/>
    </ligand>
</feature>
<reference evidence="5 6" key="1">
    <citation type="submission" date="2013-03" db="EMBL/GenBank/DDBJ databases">
        <title>Draft genome sequence of Gracibacillus halophilus YIM-C55.5, a moderately halophilic and thermophilic organism from the Xiaochaidamu salt lake.</title>
        <authorList>
            <person name="Sugumar T."/>
            <person name="Polireddy D.R."/>
            <person name="Antony A."/>
            <person name="Madhava Y.R."/>
            <person name="Sivakumar N."/>
        </authorList>
    </citation>
    <scope>NUCLEOTIDE SEQUENCE [LARGE SCALE GENOMIC DNA]</scope>
    <source>
        <strain evidence="5 6">YIM-C55.5</strain>
    </source>
</reference>
<dbReference type="STRING" id="1308866.J416_07002"/>
<dbReference type="InterPro" id="IPR036249">
    <property type="entry name" value="Thioredoxin-like_sf"/>
</dbReference>
<keyword evidence="3" id="KW-1015">Disulfide bond</keyword>
<dbReference type="SUPFAM" id="SSF52833">
    <property type="entry name" value="Thioredoxin-like"/>
    <property type="match status" value="1"/>
</dbReference>
<accession>N4WLY4</accession>
<gene>
    <name evidence="5" type="ORF">J416_07002</name>
</gene>
<keyword evidence="2" id="KW-0479">Metal-binding</keyword>
<comment type="caution">
    <text evidence="5">The sequence shown here is derived from an EMBL/GenBank/DDBJ whole genome shotgun (WGS) entry which is preliminary data.</text>
</comment>
<evidence type="ECO:0000313" key="6">
    <source>
        <dbReference type="Proteomes" id="UP000012283"/>
    </source>
</evidence>
<keyword evidence="4" id="KW-0812">Transmembrane</keyword>
<dbReference type="eggNOG" id="COG1999">
    <property type="taxonomic scope" value="Bacteria"/>
</dbReference>
<keyword evidence="4" id="KW-1133">Transmembrane helix</keyword>
<dbReference type="Gene3D" id="3.40.30.10">
    <property type="entry name" value="Glutaredoxin"/>
    <property type="match status" value="1"/>
</dbReference>
<comment type="similarity">
    <text evidence="1">Belongs to the SCO1/2 family.</text>
</comment>
<evidence type="ECO:0000256" key="3">
    <source>
        <dbReference type="PIRSR" id="PIRSR603782-2"/>
    </source>
</evidence>
<dbReference type="AlphaFoldDB" id="N4WLY4"/>
<dbReference type="RefSeq" id="WP_003467150.1">
    <property type="nucleotide sequence ID" value="NZ_APML01000022.1"/>
</dbReference>
<dbReference type="PANTHER" id="PTHR12151:SF25">
    <property type="entry name" value="LINALOOL DEHYDRATASE_ISOMERASE DOMAIN-CONTAINING PROTEIN"/>
    <property type="match status" value="1"/>
</dbReference>
<keyword evidence="2" id="KW-0186">Copper</keyword>
<keyword evidence="6" id="KW-1185">Reference proteome</keyword>
<dbReference type="PATRIC" id="fig|1308866.3.peg.1413"/>
<dbReference type="OrthoDB" id="9811998at2"/>
<organism evidence="5 6">
    <name type="scientific">Gracilibacillus halophilus YIM-C55.5</name>
    <dbReference type="NCBI Taxonomy" id="1308866"/>
    <lineage>
        <taxon>Bacteria</taxon>
        <taxon>Bacillati</taxon>
        <taxon>Bacillota</taxon>
        <taxon>Bacilli</taxon>
        <taxon>Bacillales</taxon>
        <taxon>Bacillaceae</taxon>
        <taxon>Gracilibacillus</taxon>
    </lineage>
</organism>
<name>N4WLY4_9BACI</name>
<dbReference type="Pfam" id="PF02630">
    <property type="entry name" value="SCO1-SenC"/>
    <property type="match status" value="1"/>
</dbReference>
<evidence type="ECO:0000256" key="1">
    <source>
        <dbReference type="ARBA" id="ARBA00010996"/>
    </source>
</evidence>
<sequence>MFHKRRKYIWFIFLFISLFITFYLLWPNQDGLPILDQVSDFQIDNIHSDTYQFANDKVKIVTFFYTNCPDICPLTMIDLANVQEKLKDRGVLQSEIELVSITMDPTNDTEQVIQEYANHFTEDRAGWHWLRGTSSQTKEITSQFQMYVDELNDQTIVHSTTMYLLDQENHIRAVYDMATAGQSIDIDLIVTDATSLTR</sequence>
<feature type="binding site" evidence="2">
    <location>
        <position position="72"/>
    </location>
    <ligand>
        <name>Cu cation</name>
        <dbReference type="ChEBI" id="CHEBI:23378"/>
    </ligand>
</feature>
<protein>
    <submittedName>
        <fullName evidence="5">Electron transport protein SCO1/SenC</fullName>
    </submittedName>
</protein>
<dbReference type="GO" id="GO:0046872">
    <property type="term" value="F:metal ion binding"/>
    <property type="evidence" value="ECO:0007669"/>
    <property type="project" value="UniProtKB-KW"/>
</dbReference>